<evidence type="ECO:0000259" key="2">
    <source>
        <dbReference type="Pfam" id="PF06985"/>
    </source>
</evidence>
<dbReference type="KEGG" id="pgri:PgNI_02226"/>
<dbReference type="Proteomes" id="UP000515153">
    <property type="component" value="Unplaced"/>
</dbReference>
<dbReference type="GeneID" id="41957205"/>
<sequence length="746" mass="85084">MLPSYFILKWALKPLWRGFRDWEAIRTITADRTRRFVVSVSGFLVNLWYEYQQDEWRKDTNTFPANPRRKLFTATDFLREQVWLASLSRYLLNIVQGLRNLVFRVIKYILRSILESRRVPSLVKLPLSASIVLVVVAKDELKEKAVQTWEAMLTDPASAFVTEVHDTEQGSKRDQNKTVYEPLSSPKDMIRLLRILPGIAGQELQCTVHVEGRSSAKHEALSYVWGDPTLQRSITVNGARYSVGKNLYDCLVHLRNSTTERDLWVDTLCINQADADERSQQVLLMGDLYKRAESVIVWLGLDVESVAELIAQTRENRDESPNRSAPASPKPLKPGHINAVQHLLCSSWWTRVWTVQELILNSTTTVQCGEHSLSWQSFCQMIDQGASQMKPSELQVTFYSQYLALKRERKLYHQHIARRYPLLERTYIFRGKQASLAVDKMFGFYGLLEDPSAEIKPEYVLNSTLVAEGFALDFINRYKSLAVVALAELSTPESENGARWEWYPCWNRDGSTSAKTLFWTGLGDEIGGQPWSEDAFDAANGRLVREWVDFDHLLSYTVELEGWQVDTVTMTGVVMTSQDVDGGQWESVLEQWLSMSCDPDDAADGQARPAQRLTLFYKTITAGLFDEKQLPGSPQHAKYLEAVREACRFRRLFLTSSGHCGLGPQDTACGDEIWILLGMAVPVVLGRRVAFYASDSDNCRRGEVDPTEPFRYLGQTYIHDLARPDCNSGGLLEESLVWVRIWSNVW</sequence>
<dbReference type="RefSeq" id="XP_030986479.1">
    <property type="nucleotide sequence ID" value="XM_031122293.1"/>
</dbReference>
<evidence type="ECO:0000256" key="1">
    <source>
        <dbReference type="SAM" id="MobiDB-lite"/>
    </source>
</evidence>
<name>A0A6P8BHC6_PYRGI</name>
<organism evidence="3 4">
    <name type="scientific">Pyricularia grisea</name>
    <name type="common">Crabgrass-specific blast fungus</name>
    <name type="synonym">Magnaporthe grisea</name>
    <dbReference type="NCBI Taxonomy" id="148305"/>
    <lineage>
        <taxon>Eukaryota</taxon>
        <taxon>Fungi</taxon>
        <taxon>Dikarya</taxon>
        <taxon>Ascomycota</taxon>
        <taxon>Pezizomycotina</taxon>
        <taxon>Sordariomycetes</taxon>
        <taxon>Sordariomycetidae</taxon>
        <taxon>Magnaporthales</taxon>
        <taxon>Pyriculariaceae</taxon>
        <taxon>Pyricularia</taxon>
    </lineage>
</organism>
<dbReference type="PANTHER" id="PTHR24148:SF64">
    <property type="entry name" value="HETEROKARYON INCOMPATIBILITY DOMAIN-CONTAINING PROTEIN"/>
    <property type="match status" value="1"/>
</dbReference>
<reference evidence="4" key="1">
    <citation type="journal article" date="2019" name="Mol. Biol. Evol.">
        <title>Blast fungal genomes show frequent chromosomal changes, gene gains and losses, and effector gene turnover.</title>
        <authorList>
            <person name="Gomez Luciano L.B."/>
            <person name="Jason Tsai I."/>
            <person name="Chuma I."/>
            <person name="Tosa Y."/>
            <person name="Chen Y.H."/>
            <person name="Li J.Y."/>
            <person name="Li M.Y."/>
            <person name="Jade Lu M.Y."/>
            <person name="Nakayashiki H."/>
            <person name="Li W.H."/>
        </authorList>
    </citation>
    <scope>NUCLEOTIDE SEQUENCE</scope>
    <source>
        <strain evidence="4">NI907</strain>
    </source>
</reference>
<reference evidence="4" key="3">
    <citation type="submission" date="2025-08" db="UniProtKB">
        <authorList>
            <consortium name="RefSeq"/>
        </authorList>
    </citation>
    <scope>IDENTIFICATION</scope>
    <source>
        <strain evidence="4">NI907</strain>
    </source>
</reference>
<feature type="region of interest" description="Disordered" evidence="1">
    <location>
        <begin position="313"/>
        <end position="334"/>
    </location>
</feature>
<proteinExistence type="predicted"/>
<gene>
    <name evidence="4" type="ORF">PgNI_02226</name>
</gene>
<keyword evidence="3" id="KW-1185">Reference proteome</keyword>
<dbReference type="AlphaFoldDB" id="A0A6P8BHC6"/>
<feature type="domain" description="Heterokaryon incompatibility" evidence="2">
    <location>
        <begin position="219"/>
        <end position="357"/>
    </location>
</feature>
<protein>
    <recommendedName>
        <fullName evidence="2">Heterokaryon incompatibility domain-containing protein</fullName>
    </recommendedName>
</protein>
<accession>A0A6P8BHC6</accession>
<dbReference type="PANTHER" id="PTHR24148">
    <property type="entry name" value="ANKYRIN REPEAT DOMAIN-CONTAINING PROTEIN 39 HOMOLOG-RELATED"/>
    <property type="match status" value="1"/>
</dbReference>
<dbReference type="InterPro" id="IPR052895">
    <property type="entry name" value="HetReg/Transcr_Mod"/>
</dbReference>
<dbReference type="InterPro" id="IPR010730">
    <property type="entry name" value="HET"/>
</dbReference>
<evidence type="ECO:0000313" key="3">
    <source>
        <dbReference type="Proteomes" id="UP000515153"/>
    </source>
</evidence>
<reference evidence="4" key="2">
    <citation type="submission" date="2019-10" db="EMBL/GenBank/DDBJ databases">
        <authorList>
            <consortium name="NCBI Genome Project"/>
        </authorList>
    </citation>
    <scope>NUCLEOTIDE SEQUENCE</scope>
    <source>
        <strain evidence="4">NI907</strain>
    </source>
</reference>
<dbReference type="Pfam" id="PF06985">
    <property type="entry name" value="HET"/>
    <property type="match status" value="1"/>
</dbReference>
<evidence type="ECO:0000313" key="4">
    <source>
        <dbReference type="RefSeq" id="XP_030986479.1"/>
    </source>
</evidence>